<protein>
    <submittedName>
        <fullName evidence="9">Uncharacterized protein</fullName>
    </submittedName>
</protein>
<reference evidence="9" key="1">
    <citation type="submission" date="2023-01" db="EMBL/GenBank/DDBJ databases">
        <title>Metagenome sequencing of chrysophaentin producing Chrysophaeum taylorii.</title>
        <authorList>
            <person name="Davison J."/>
            <person name="Bewley C."/>
        </authorList>
    </citation>
    <scope>NUCLEOTIDE SEQUENCE</scope>
    <source>
        <strain evidence="9">NIES-1699</strain>
    </source>
</reference>
<dbReference type="AlphaFoldDB" id="A0AAD7UPD8"/>
<comment type="caution">
    <text evidence="9">The sequence shown here is derived from an EMBL/GenBank/DDBJ whole genome shotgun (WGS) entry which is preliminary data.</text>
</comment>
<proteinExistence type="inferred from homology"/>
<evidence type="ECO:0000256" key="1">
    <source>
        <dbReference type="ARBA" id="ARBA00004370"/>
    </source>
</evidence>
<dbReference type="EMBL" id="JAQMWT010000002">
    <property type="protein sequence ID" value="KAJ8614599.1"/>
    <property type="molecule type" value="Genomic_DNA"/>
</dbReference>
<accession>A0AAD7UPD8</accession>
<keyword evidence="5 8" id="KW-0472">Membrane</keyword>
<keyword evidence="4 8" id="KW-1133">Transmembrane helix</keyword>
<keyword evidence="6" id="KW-0175">Coiled coil</keyword>
<feature type="region of interest" description="Disordered" evidence="7">
    <location>
        <begin position="193"/>
        <end position="217"/>
    </location>
</feature>
<evidence type="ECO:0000256" key="6">
    <source>
        <dbReference type="SAM" id="Coils"/>
    </source>
</evidence>
<feature type="transmembrane region" description="Helical" evidence="8">
    <location>
        <begin position="68"/>
        <end position="88"/>
    </location>
</feature>
<gene>
    <name evidence="9" type="ORF">CTAYLR_004945</name>
</gene>
<name>A0AAD7UPD8_9STRA</name>
<keyword evidence="10" id="KW-1185">Reference proteome</keyword>
<evidence type="ECO:0000313" key="10">
    <source>
        <dbReference type="Proteomes" id="UP001230188"/>
    </source>
</evidence>
<keyword evidence="3 8" id="KW-0812">Transmembrane</keyword>
<dbReference type="GO" id="GO:0005741">
    <property type="term" value="C:mitochondrial outer membrane"/>
    <property type="evidence" value="ECO:0007669"/>
    <property type="project" value="TreeGrafter"/>
</dbReference>
<feature type="transmembrane region" description="Helical" evidence="8">
    <location>
        <begin position="40"/>
        <end position="62"/>
    </location>
</feature>
<evidence type="ECO:0000313" key="9">
    <source>
        <dbReference type="EMBL" id="KAJ8614599.1"/>
    </source>
</evidence>
<dbReference type="Proteomes" id="UP001230188">
    <property type="component" value="Unassembled WGS sequence"/>
</dbReference>
<evidence type="ECO:0000256" key="8">
    <source>
        <dbReference type="SAM" id="Phobius"/>
    </source>
</evidence>
<dbReference type="PANTHER" id="PTHR21346">
    <property type="entry name" value="FUN14 DOMAIN CONTAINING"/>
    <property type="match status" value="1"/>
</dbReference>
<evidence type="ECO:0000256" key="4">
    <source>
        <dbReference type="ARBA" id="ARBA00022989"/>
    </source>
</evidence>
<comment type="similarity">
    <text evidence="2">Belongs to the FUN14 family.</text>
</comment>
<dbReference type="PANTHER" id="PTHR21346:SF0">
    <property type="entry name" value="RE45833P"/>
    <property type="match status" value="1"/>
</dbReference>
<evidence type="ECO:0000256" key="7">
    <source>
        <dbReference type="SAM" id="MobiDB-lite"/>
    </source>
</evidence>
<sequence length="217" mass="23159">MGGGSSRLQKELEAREAEVVDLKARLAACDREKKSEKTDIIVPFTFQTFVGSAFGYVSGYAFRMVGKLASLAVGSTFIMLQGLSYLGYVNVGWRKEERLLFDDEDEDDKLWREFKDVLAFNLPAGTGFTGGLLYGLNFNPAMSAGVAASAGLGARFLLPRVALGGTAATGLPGLFVAAKKHYWADDDFGFDGLRTLEDPEGDPDSVGASPPPSAPAS</sequence>
<evidence type="ECO:0000256" key="2">
    <source>
        <dbReference type="ARBA" id="ARBA00009160"/>
    </source>
</evidence>
<comment type="subcellular location">
    <subcellularLocation>
        <location evidence="1">Membrane</location>
    </subcellularLocation>
</comment>
<dbReference type="Pfam" id="PF04930">
    <property type="entry name" value="FUN14"/>
    <property type="match status" value="1"/>
</dbReference>
<evidence type="ECO:0000256" key="3">
    <source>
        <dbReference type="ARBA" id="ARBA00022692"/>
    </source>
</evidence>
<evidence type="ECO:0000256" key="5">
    <source>
        <dbReference type="ARBA" id="ARBA00023136"/>
    </source>
</evidence>
<feature type="coiled-coil region" evidence="6">
    <location>
        <begin position="5"/>
        <end position="32"/>
    </location>
</feature>
<dbReference type="InterPro" id="IPR007014">
    <property type="entry name" value="FUN14"/>
</dbReference>
<dbReference type="GO" id="GO:0000422">
    <property type="term" value="P:autophagy of mitochondrion"/>
    <property type="evidence" value="ECO:0007669"/>
    <property type="project" value="TreeGrafter"/>
</dbReference>
<organism evidence="9 10">
    <name type="scientific">Chrysophaeum taylorii</name>
    <dbReference type="NCBI Taxonomy" id="2483200"/>
    <lineage>
        <taxon>Eukaryota</taxon>
        <taxon>Sar</taxon>
        <taxon>Stramenopiles</taxon>
        <taxon>Ochrophyta</taxon>
        <taxon>Pelagophyceae</taxon>
        <taxon>Pelagomonadales</taxon>
        <taxon>Pelagomonadaceae</taxon>
        <taxon>Chrysophaeum</taxon>
    </lineage>
</organism>